<dbReference type="AlphaFoldDB" id="A0A3U4W8Z7"/>
<reference evidence="2" key="1">
    <citation type="journal article" date="2018" name="Genome Biol.">
        <title>SKESA: strategic k-mer extension for scrupulous assemblies.</title>
        <authorList>
            <person name="Souvorov A."/>
            <person name="Agarwala R."/>
            <person name="Lipman D.J."/>
        </authorList>
    </citation>
    <scope>NUCLEOTIDE SEQUENCE</scope>
    <source>
        <strain evidence="2">Salmonella enterica</strain>
    </source>
</reference>
<dbReference type="EMBL" id="DAAGAO010000001">
    <property type="protein sequence ID" value="HAB2269541.1"/>
    <property type="molecule type" value="Genomic_DNA"/>
</dbReference>
<feature type="signal peptide" evidence="1">
    <location>
        <begin position="1"/>
        <end position="20"/>
    </location>
</feature>
<evidence type="ECO:0000313" key="2">
    <source>
        <dbReference type="EMBL" id="HAB2269541.1"/>
    </source>
</evidence>
<name>A0A3U4W8Z7_SALET</name>
<feature type="chain" id="PRO_5030085114" description="Lipoprotein" evidence="1">
    <location>
        <begin position="21"/>
        <end position="82"/>
    </location>
</feature>
<proteinExistence type="predicted"/>
<accession>A0A3U4W8Z7</accession>
<sequence length="82" mass="9095">MKTLRIIVLAIAAFATVACSTTPNPTVKAVDCQGLTKIESINRYSAIKLTKTRINTTTGKVQYWHPTSLWVDADHFDKVVCK</sequence>
<dbReference type="RefSeq" id="WP_051129174.1">
    <property type="nucleotide sequence ID" value="NZ_CP033384.2"/>
</dbReference>
<gene>
    <name evidence="2" type="ORF">GB338_00690</name>
</gene>
<comment type="caution">
    <text evidence="2">The sequence shown here is derived from an EMBL/GenBank/DDBJ whole genome shotgun (WGS) entry which is preliminary data.</text>
</comment>
<organism evidence="2">
    <name type="scientific">Salmonella enterica I</name>
    <dbReference type="NCBI Taxonomy" id="59201"/>
    <lineage>
        <taxon>Bacteria</taxon>
        <taxon>Pseudomonadati</taxon>
        <taxon>Pseudomonadota</taxon>
        <taxon>Gammaproteobacteria</taxon>
        <taxon>Enterobacterales</taxon>
        <taxon>Enterobacteriaceae</taxon>
        <taxon>Salmonella</taxon>
    </lineage>
</organism>
<evidence type="ECO:0008006" key="3">
    <source>
        <dbReference type="Google" id="ProtNLM"/>
    </source>
</evidence>
<dbReference type="PROSITE" id="PS51257">
    <property type="entry name" value="PROKAR_LIPOPROTEIN"/>
    <property type="match status" value="1"/>
</dbReference>
<evidence type="ECO:0000256" key="1">
    <source>
        <dbReference type="SAM" id="SignalP"/>
    </source>
</evidence>
<reference evidence="2" key="2">
    <citation type="submission" date="2019-10" db="EMBL/GenBank/DDBJ databases">
        <authorList>
            <consortium name="NCBI Pathogen Detection Project"/>
        </authorList>
    </citation>
    <scope>NUCLEOTIDE SEQUENCE</scope>
    <source>
        <strain evidence="2">Salmonella enterica</strain>
    </source>
</reference>
<keyword evidence="1" id="KW-0732">Signal</keyword>
<protein>
    <recommendedName>
        <fullName evidence="3">Lipoprotein</fullName>
    </recommendedName>
</protein>